<keyword evidence="1" id="KW-0732">Signal</keyword>
<evidence type="ECO:0000256" key="1">
    <source>
        <dbReference type="SAM" id="SignalP"/>
    </source>
</evidence>
<keyword evidence="3" id="KW-1185">Reference proteome</keyword>
<evidence type="ECO:0000313" key="3">
    <source>
        <dbReference type="Proteomes" id="UP000314294"/>
    </source>
</evidence>
<protein>
    <submittedName>
        <fullName evidence="2">Uncharacterized protein</fullName>
    </submittedName>
</protein>
<dbReference type="OrthoDB" id="10643476at2759"/>
<dbReference type="EMBL" id="SRLO01002258">
    <property type="protein sequence ID" value="TNN33384.1"/>
    <property type="molecule type" value="Genomic_DNA"/>
</dbReference>
<dbReference type="AlphaFoldDB" id="A0A4Z2EYG3"/>
<sequence>MWSCQCNIQCWPFPFVRALPLPLCSRFRCLYCDDELGKLSGLITLGMFFSPRCRALAIASDIIRLAFSCLSCVANSICCCVLRGVLFVSDEELDEDGDDEEEEEDDELLFTGGLRTRTWLLGPLAFFRG</sequence>
<gene>
    <name evidence="2" type="ORF">EYF80_056450</name>
</gene>
<proteinExistence type="predicted"/>
<name>A0A4Z2EYG3_9TELE</name>
<accession>A0A4Z2EYG3</accession>
<feature type="signal peptide" evidence="1">
    <location>
        <begin position="1"/>
        <end position="18"/>
    </location>
</feature>
<evidence type="ECO:0000313" key="2">
    <source>
        <dbReference type="EMBL" id="TNN33384.1"/>
    </source>
</evidence>
<comment type="caution">
    <text evidence="2">The sequence shown here is derived from an EMBL/GenBank/DDBJ whole genome shotgun (WGS) entry which is preliminary data.</text>
</comment>
<dbReference type="Proteomes" id="UP000314294">
    <property type="component" value="Unassembled WGS sequence"/>
</dbReference>
<reference evidence="2 3" key="1">
    <citation type="submission" date="2019-03" db="EMBL/GenBank/DDBJ databases">
        <title>First draft genome of Liparis tanakae, snailfish: a comprehensive survey of snailfish specific genes.</title>
        <authorList>
            <person name="Kim W."/>
            <person name="Song I."/>
            <person name="Jeong J.-H."/>
            <person name="Kim D."/>
            <person name="Kim S."/>
            <person name="Ryu S."/>
            <person name="Song J.Y."/>
            <person name="Lee S.K."/>
        </authorList>
    </citation>
    <scope>NUCLEOTIDE SEQUENCE [LARGE SCALE GENOMIC DNA]</scope>
    <source>
        <tissue evidence="2">Muscle</tissue>
    </source>
</reference>
<organism evidence="2 3">
    <name type="scientific">Liparis tanakae</name>
    <name type="common">Tanaka's snailfish</name>
    <dbReference type="NCBI Taxonomy" id="230148"/>
    <lineage>
        <taxon>Eukaryota</taxon>
        <taxon>Metazoa</taxon>
        <taxon>Chordata</taxon>
        <taxon>Craniata</taxon>
        <taxon>Vertebrata</taxon>
        <taxon>Euteleostomi</taxon>
        <taxon>Actinopterygii</taxon>
        <taxon>Neopterygii</taxon>
        <taxon>Teleostei</taxon>
        <taxon>Neoteleostei</taxon>
        <taxon>Acanthomorphata</taxon>
        <taxon>Eupercaria</taxon>
        <taxon>Perciformes</taxon>
        <taxon>Cottioidei</taxon>
        <taxon>Cottales</taxon>
        <taxon>Liparidae</taxon>
        <taxon>Liparis</taxon>
    </lineage>
</organism>
<feature type="chain" id="PRO_5021444648" evidence="1">
    <location>
        <begin position="19"/>
        <end position="129"/>
    </location>
</feature>